<dbReference type="GO" id="GO:0005524">
    <property type="term" value="F:ATP binding"/>
    <property type="evidence" value="ECO:0007669"/>
    <property type="project" value="UniProtKB-KW"/>
</dbReference>
<name>A0A6C2YY81_9BACT</name>
<dbReference type="InterPro" id="IPR056546">
    <property type="entry name" value="MreB_MamK-like"/>
</dbReference>
<dbReference type="InParanoid" id="A0A6C2YY81"/>
<dbReference type="InterPro" id="IPR004000">
    <property type="entry name" value="Actin"/>
</dbReference>
<dbReference type="PANTHER" id="PTHR42749:SF1">
    <property type="entry name" value="CELL SHAPE-DETERMINING PROTEIN MREB"/>
    <property type="match status" value="1"/>
</dbReference>
<dbReference type="CDD" id="cd24009">
    <property type="entry name" value="ASKHA_NBD_MamK"/>
    <property type="match status" value="1"/>
</dbReference>
<keyword evidence="7" id="KW-1185">Reference proteome</keyword>
<dbReference type="SUPFAM" id="SSF53067">
    <property type="entry name" value="Actin-like ATPase domain"/>
    <property type="match status" value="1"/>
</dbReference>
<evidence type="ECO:0000256" key="3">
    <source>
        <dbReference type="ARBA" id="ARBA00022741"/>
    </source>
</evidence>
<evidence type="ECO:0000313" key="7">
    <source>
        <dbReference type="Proteomes" id="UP000464378"/>
    </source>
</evidence>
<dbReference type="Pfam" id="PF06723">
    <property type="entry name" value="MreB_Mbl"/>
    <property type="match status" value="1"/>
</dbReference>
<keyword evidence="4" id="KW-0067">ATP-binding</keyword>
<dbReference type="SMART" id="SM00268">
    <property type="entry name" value="ACTIN"/>
    <property type="match status" value="1"/>
</dbReference>
<evidence type="ECO:0000256" key="4">
    <source>
        <dbReference type="ARBA" id="ARBA00022840"/>
    </source>
</evidence>
<dbReference type="InterPro" id="IPR043129">
    <property type="entry name" value="ATPase_NBD"/>
</dbReference>
<keyword evidence="3" id="KW-0547">Nucleotide-binding</keyword>
<evidence type="ECO:0000256" key="2">
    <source>
        <dbReference type="ARBA" id="ARBA00022490"/>
    </source>
</evidence>
<sequence>MSDTNPIFVGMDLGTFKTSVASSTGYRDVLQTAVGWPKDHIARTMLGRDVVFGKDLVEHRLALDIVRPFEKGSLKYVEAASTGMSADQIKRHQLATRLIIEYAVARVRPEPGRPIYGVIGVPSRASMVNKRFIMEAASAVFDGIAVVSEPFTIAYGMNRLSDALVVDIGAGTTDLCPIYGVYPSDEEQVTIPLGGDHIDEELEKTLQATYPDVQASRNMVREMKERYGFVNSVSESAVVNLTINGRPRPFDITEPLKSACRVIVEPLVEAIRDMIGKFDPEFQARLRQNIILGGGGSQLKGLDRVIEQGLVEFGGGKVTKVPDAAYAGAVGALKLAMGMPAQGWTQLRASTAATASTPTTPTTTTEKHSLAV</sequence>
<evidence type="ECO:0000313" key="6">
    <source>
        <dbReference type="EMBL" id="VIP05695.1"/>
    </source>
</evidence>
<protein>
    <recommendedName>
        <fullName evidence="8">Rod shape-determining protein MreB</fullName>
    </recommendedName>
</protein>
<dbReference type="KEGG" id="tim:GMBLW1_34980"/>
<proteinExistence type="predicted"/>
<evidence type="ECO:0000256" key="5">
    <source>
        <dbReference type="SAM" id="MobiDB-lite"/>
    </source>
</evidence>
<dbReference type="GO" id="GO:0005737">
    <property type="term" value="C:cytoplasm"/>
    <property type="evidence" value="ECO:0007669"/>
    <property type="project" value="UniProtKB-SubCell"/>
</dbReference>
<dbReference type="EMBL" id="LR586016">
    <property type="protein sequence ID" value="VIP05695.1"/>
    <property type="molecule type" value="Genomic_DNA"/>
</dbReference>
<gene>
    <name evidence="6" type="ORF">GMBLW1_34980</name>
</gene>
<feature type="compositionally biased region" description="Low complexity" evidence="5">
    <location>
        <begin position="350"/>
        <end position="364"/>
    </location>
</feature>
<dbReference type="PANTHER" id="PTHR42749">
    <property type="entry name" value="CELL SHAPE-DETERMINING PROTEIN MREB"/>
    <property type="match status" value="1"/>
</dbReference>
<feature type="region of interest" description="Disordered" evidence="5">
    <location>
        <begin position="350"/>
        <end position="372"/>
    </location>
</feature>
<organism evidence="6">
    <name type="scientific">Tuwongella immobilis</name>
    <dbReference type="NCBI Taxonomy" id="692036"/>
    <lineage>
        <taxon>Bacteria</taxon>
        <taxon>Pseudomonadati</taxon>
        <taxon>Planctomycetota</taxon>
        <taxon>Planctomycetia</taxon>
        <taxon>Gemmatales</taxon>
        <taxon>Gemmataceae</taxon>
        <taxon>Tuwongella</taxon>
    </lineage>
</organism>
<keyword evidence="2" id="KW-0963">Cytoplasm</keyword>
<evidence type="ECO:0008006" key="8">
    <source>
        <dbReference type="Google" id="ProtNLM"/>
    </source>
</evidence>
<dbReference type="Proteomes" id="UP000464378">
    <property type="component" value="Chromosome"/>
</dbReference>
<dbReference type="RefSeq" id="WP_162660865.1">
    <property type="nucleotide sequence ID" value="NZ_LR593887.1"/>
</dbReference>
<dbReference type="AlphaFoldDB" id="A0A6C2YY81"/>
<dbReference type="Gene3D" id="3.30.420.40">
    <property type="match status" value="2"/>
</dbReference>
<evidence type="ECO:0000256" key="1">
    <source>
        <dbReference type="ARBA" id="ARBA00004496"/>
    </source>
</evidence>
<accession>A0A6C2YY81</accession>
<reference evidence="6" key="1">
    <citation type="submission" date="2019-04" db="EMBL/GenBank/DDBJ databases">
        <authorList>
            <consortium name="Science for Life Laboratories"/>
        </authorList>
    </citation>
    <scope>NUCLEOTIDE SEQUENCE</scope>
    <source>
        <strain evidence="6">MBLW1</strain>
    </source>
</reference>
<dbReference type="EMBL" id="LR593887">
    <property type="protein sequence ID" value="VTS08746.1"/>
    <property type="molecule type" value="Genomic_DNA"/>
</dbReference>
<comment type="subcellular location">
    <subcellularLocation>
        <location evidence="1">Cytoplasm</location>
    </subcellularLocation>
</comment>